<evidence type="ECO:0000313" key="2">
    <source>
        <dbReference type="Proteomes" id="UP000324767"/>
    </source>
</evidence>
<dbReference type="AlphaFoldDB" id="A0A5M8PDZ8"/>
<protein>
    <submittedName>
        <fullName evidence="1">Uncharacterized protein</fullName>
    </submittedName>
</protein>
<comment type="caution">
    <text evidence="1">The sequence shown here is derived from an EMBL/GenBank/DDBJ whole genome shotgun (WGS) entry which is preliminary data.</text>
</comment>
<reference evidence="1 2" key="1">
    <citation type="submission" date="2019-09" db="EMBL/GenBank/DDBJ databases">
        <title>The hologenome of the rock-dwelling lichen Lasallia pustulata.</title>
        <authorList>
            <person name="Greshake Tzovaras B."/>
            <person name="Segers F."/>
            <person name="Bicker A."/>
            <person name="Dal Grande F."/>
            <person name="Otte J."/>
            <person name="Hankeln T."/>
            <person name="Schmitt I."/>
            <person name="Ebersberger I."/>
        </authorList>
    </citation>
    <scope>NUCLEOTIDE SEQUENCE [LARGE SCALE GENOMIC DNA]</scope>
    <source>
        <strain evidence="1">A1-1</strain>
    </source>
</reference>
<proteinExistence type="predicted"/>
<accession>A0A5M8PDZ8</accession>
<name>A0A5M8PDZ8_9LECA</name>
<organism evidence="1 2">
    <name type="scientific">Lasallia pustulata</name>
    <dbReference type="NCBI Taxonomy" id="136370"/>
    <lineage>
        <taxon>Eukaryota</taxon>
        <taxon>Fungi</taxon>
        <taxon>Dikarya</taxon>
        <taxon>Ascomycota</taxon>
        <taxon>Pezizomycotina</taxon>
        <taxon>Lecanoromycetes</taxon>
        <taxon>OSLEUM clade</taxon>
        <taxon>Umbilicariomycetidae</taxon>
        <taxon>Umbilicariales</taxon>
        <taxon>Umbilicariaceae</taxon>
        <taxon>Lasallia</taxon>
    </lineage>
</organism>
<dbReference type="Proteomes" id="UP000324767">
    <property type="component" value="Unassembled WGS sequence"/>
</dbReference>
<dbReference type="EMBL" id="VXIT01000018">
    <property type="protein sequence ID" value="KAA6407293.1"/>
    <property type="molecule type" value="Genomic_DNA"/>
</dbReference>
<sequence>MPPSALHPSIPTTWDSTPATSLLVELLQPRFLKIVHQRFIKGKMVSHKRGGIETVSLKFVWFDAVDNIQKFLNSLAFRGVCLRGLDWEALRPEMNEDEVDEAVELPVLADGLKFVGPLRRELEEMVMQFECDSVLQVCAL</sequence>
<evidence type="ECO:0000313" key="1">
    <source>
        <dbReference type="EMBL" id="KAA6407293.1"/>
    </source>
</evidence>
<gene>
    <name evidence="1" type="ORF">FRX48_08841</name>
</gene>